<evidence type="ECO:0000313" key="1">
    <source>
        <dbReference type="EMBL" id="ETP23572.1"/>
    </source>
</evidence>
<dbReference type="EMBL" id="ANIX01000748">
    <property type="protein sequence ID" value="ETP23572.1"/>
    <property type="molecule type" value="Genomic_DNA"/>
</dbReference>
<name>W2XM46_PHYNI</name>
<reference evidence="1 2" key="1">
    <citation type="submission" date="2013-11" db="EMBL/GenBank/DDBJ databases">
        <title>The Genome Sequence of Phytophthora parasitica CJ01A1.</title>
        <authorList>
            <consortium name="The Broad Institute Genomics Platform"/>
            <person name="Russ C."/>
            <person name="Tyler B."/>
            <person name="Panabieres F."/>
            <person name="Shan W."/>
            <person name="Tripathy S."/>
            <person name="Grunwald N."/>
            <person name="Machado M."/>
            <person name="Johnson C.S."/>
            <person name="Walker B."/>
            <person name="Young S.K."/>
            <person name="Zeng Q."/>
            <person name="Gargeya S."/>
            <person name="Fitzgerald M."/>
            <person name="Haas B."/>
            <person name="Abouelleil A."/>
            <person name="Allen A.W."/>
            <person name="Alvarado L."/>
            <person name="Arachchi H.M."/>
            <person name="Berlin A.M."/>
            <person name="Chapman S.B."/>
            <person name="Gainer-Dewar J."/>
            <person name="Goldberg J."/>
            <person name="Griggs A."/>
            <person name="Gujja S."/>
            <person name="Hansen M."/>
            <person name="Howarth C."/>
            <person name="Imamovic A."/>
            <person name="Ireland A."/>
            <person name="Larimer J."/>
            <person name="McCowan C."/>
            <person name="Murphy C."/>
            <person name="Pearson M."/>
            <person name="Poon T.W."/>
            <person name="Priest M."/>
            <person name="Roberts A."/>
            <person name="Saif S."/>
            <person name="Shea T."/>
            <person name="Sisk P."/>
            <person name="Sykes S."/>
            <person name="Wortman J."/>
            <person name="Nusbaum C."/>
            <person name="Birren B."/>
        </authorList>
    </citation>
    <scope>NUCLEOTIDE SEQUENCE [LARGE SCALE GENOMIC DNA]</scope>
    <source>
        <strain evidence="1 2">CJ01A1</strain>
    </source>
</reference>
<dbReference type="Proteomes" id="UP000018958">
    <property type="component" value="Unassembled WGS sequence"/>
</dbReference>
<sequence>MESTNPPTELQESLPGAPSLAEYQLDHGTWSNDWNWSQLHEGIDARIVQLVFSIGKVGIELHTQHVLKRLASQPISLSPCGRVVLVGGRNKIESLTNT</sequence>
<accession>W2XM46</accession>
<dbReference type="AlphaFoldDB" id="W2XM46"/>
<proteinExistence type="predicted"/>
<organism evidence="1 2">
    <name type="scientific">Phytophthora nicotianae CJ01A1</name>
    <dbReference type="NCBI Taxonomy" id="1317063"/>
    <lineage>
        <taxon>Eukaryota</taxon>
        <taxon>Sar</taxon>
        <taxon>Stramenopiles</taxon>
        <taxon>Oomycota</taxon>
        <taxon>Peronosporomycetes</taxon>
        <taxon>Peronosporales</taxon>
        <taxon>Peronosporaceae</taxon>
        <taxon>Phytophthora</taxon>
    </lineage>
</organism>
<evidence type="ECO:0000313" key="2">
    <source>
        <dbReference type="Proteomes" id="UP000018958"/>
    </source>
</evidence>
<comment type="caution">
    <text evidence="1">The sequence shown here is derived from an EMBL/GenBank/DDBJ whole genome shotgun (WGS) entry which is preliminary data.</text>
</comment>
<gene>
    <name evidence="1" type="ORF">F441_03325</name>
</gene>
<protein>
    <submittedName>
        <fullName evidence="1">Uncharacterized protein</fullName>
    </submittedName>
</protein>
<dbReference type="OrthoDB" id="10339104at2759"/>